<dbReference type="InterPro" id="IPR045272">
    <property type="entry name" value="ANXUR1/2-like"/>
</dbReference>
<name>A0AAW1XZB9_RUBAR</name>
<dbReference type="FunFam" id="3.30.200.20:FF:000039">
    <property type="entry name" value="receptor-like protein kinase FERONIA"/>
    <property type="match status" value="1"/>
</dbReference>
<dbReference type="Proteomes" id="UP001457282">
    <property type="component" value="Unassembled WGS sequence"/>
</dbReference>
<dbReference type="GO" id="GO:0005886">
    <property type="term" value="C:plasma membrane"/>
    <property type="evidence" value="ECO:0007669"/>
    <property type="project" value="TreeGrafter"/>
</dbReference>
<dbReference type="SMART" id="SM00220">
    <property type="entry name" value="S_TKc"/>
    <property type="match status" value="1"/>
</dbReference>
<protein>
    <recommendedName>
        <fullName evidence="8">Protein kinase domain-containing protein</fullName>
    </recommendedName>
</protein>
<dbReference type="GO" id="GO:0005524">
    <property type="term" value="F:ATP binding"/>
    <property type="evidence" value="ECO:0007669"/>
    <property type="project" value="UniProtKB-UniRule"/>
</dbReference>
<accession>A0AAW1XZB9</accession>
<evidence type="ECO:0000256" key="4">
    <source>
        <dbReference type="ARBA" id="ARBA00022777"/>
    </source>
</evidence>
<evidence type="ECO:0000259" key="8">
    <source>
        <dbReference type="PROSITE" id="PS50011"/>
    </source>
</evidence>
<dbReference type="AlphaFoldDB" id="A0AAW1XZB9"/>
<comment type="similarity">
    <text evidence="7">Belongs to the protein kinase superfamily.</text>
</comment>
<dbReference type="Pfam" id="PF07714">
    <property type="entry name" value="PK_Tyr_Ser-Thr"/>
    <property type="match status" value="1"/>
</dbReference>
<organism evidence="9 10">
    <name type="scientific">Rubus argutus</name>
    <name type="common">Southern blackberry</name>
    <dbReference type="NCBI Taxonomy" id="59490"/>
    <lineage>
        <taxon>Eukaryota</taxon>
        <taxon>Viridiplantae</taxon>
        <taxon>Streptophyta</taxon>
        <taxon>Embryophyta</taxon>
        <taxon>Tracheophyta</taxon>
        <taxon>Spermatophyta</taxon>
        <taxon>Magnoliopsida</taxon>
        <taxon>eudicotyledons</taxon>
        <taxon>Gunneridae</taxon>
        <taxon>Pentapetalae</taxon>
        <taxon>rosids</taxon>
        <taxon>fabids</taxon>
        <taxon>Rosales</taxon>
        <taxon>Rosaceae</taxon>
        <taxon>Rosoideae</taxon>
        <taxon>Rosoideae incertae sedis</taxon>
        <taxon>Rubus</taxon>
    </lineage>
</organism>
<dbReference type="PROSITE" id="PS00107">
    <property type="entry name" value="PROTEIN_KINASE_ATP"/>
    <property type="match status" value="1"/>
</dbReference>
<dbReference type="GO" id="GO:0004674">
    <property type="term" value="F:protein serine/threonine kinase activity"/>
    <property type="evidence" value="ECO:0007669"/>
    <property type="project" value="UniProtKB-KW"/>
</dbReference>
<dbReference type="GO" id="GO:0004714">
    <property type="term" value="F:transmembrane receptor protein tyrosine kinase activity"/>
    <property type="evidence" value="ECO:0007669"/>
    <property type="project" value="InterPro"/>
</dbReference>
<keyword evidence="1 7" id="KW-0723">Serine/threonine-protein kinase</keyword>
<evidence type="ECO:0000313" key="10">
    <source>
        <dbReference type="Proteomes" id="UP001457282"/>
    </source>
</evidence>
<dbReference type="Gene3D" id="1.10.510.10">
    <property type="entry name" value="Transferase(Phosphotransferase) domain 1"/>
    <property type="match status" value="2"/>
</dbReference>
<dbReference type="InterPro" id="IPR017441">
    <property type="entry name" value="Protein_kinase_ATP_BS"/>
</dbReference>
<evidence type="ECO:0000256" key="1">
    <source>
        <dbReference type="ARBA" id="ARBA00022527"/>
    </source>
</evidence>
<keyword evidence="10" id="KW-1185">Reference proteome</keyword>
<evidence type="ECO:0000256" key="5">
    <source>
        <dbReference type="ARBA" id="ARBA00022840"/>
    </source>
</evidence>
<evidence type="ECO:0000256" key="6">
    <source>
        <dbReference type="PROSITE-ProRule" id="PRU10141"/>
    </source>
</evidence>
<feature type="domain" description="Protein kinase" evidence="8">
    <location>
        <begin position="24"/>
        <end position="268"/>
    </location>
</feature>
<dbReference type="PANTHER" id="PTHR27003:SF434">
    <property type="entry name" value="RECEPTOR-LIKE PROTEIN KINASE FERONIA"/>
    <property type="match status" value="1"/>
</dbReference>
<evidence type="ECO:0000256" key="2">
    <source>
        <dbReference type="ARBA" id="ARBA00022679"/>
    </source>
</evidence>
<gene>
    <name evidence="9" type="ORF">M0R45_007831</name>
</gene>
<dbReference type="PROSITE" id="PS00108">
    <property type="entry name" value="PROTEIN_KINASE_ST"/>
    <property type="match status" value="1"/>
</dbReference>
<keyword evidence="3 6" id="KW-0547">Nucleotide-binding</keyword>
<dbReference type="InterPro" id="IPR000719">
    <property type="entry name" value="Prot_kinase_dom"/>
</dbReference>
<dbReference type="EMBL" id="JBEDUW010000002">
    <property type="protein sequence ID" value="KAK9942147.1"/>
    <property type="molecule type" value="Genomic_DNA"/>
</dbReference>
<reference evidence="9 10" key="1">
    <citation type="journal article" date="2023" name="G3 (Bethesda)">
        <title>A chromosome-length genome assembly and annotation of blackberry (Rubus argutus, cv. 'Hillquist').</title>
        <authorList>
            <person name="Bruna T."/>
            <person name="Aryal R."/>
            <person name="Dudchenko O."/>
            <person name="Sargent D.J."/>
            <person name="Mead D."/>
            <person name="Buti M."/>
            <person name="Cavallini A."/>
            <person name="Hytonen T."/>
            <person name="Andres J."/>
            <person name="Pham M."/>
            <person name="Weisz D."/>
            <person name="Mascagni F."/>
            <person name="Usai G."/>
            <person name="Natali L."/>
            <person name="Bassil N."/>
            <person name="Fernandez G.E."/>
            <person name="Lomsadze A."/>
            <person name="Armour M."/>
            <person name="Olukolu B."/>
            <person name="Poorten T."/>
            <person name="Britton C."/>
            <person name="Davik J."/>
            <person name="Ashrafi H."/>
            <person name="Aiden E.L."/>
            <person name="Borodovsky M."/>
            <person name="Worthington M."/>
        </authorList>
    </citation>
    <scope>NUCLEOTIDE SEQUENCE [LARGE SCALE GENOMIC DNA]</scope>
    <source>
        <strain evidence="9">PI 553951</strain>
    </source>
</reference>
<evidence type="ECO:0000256" key="7">
    <source>
        <dbReference type="RuleBase" id="RU000304"/>
    </source>
</evidence>
<dbReference type="PROSITE" id="PS50011">
    <property type="entry name" value="PROTEIN_KINASE_DOM"/>
    <property type="match status" value="1"/>
</dbReference>
<dbReference type="Gene3D" id="3.30.200.20">
    <property type="entry name" value="Phosphorylase Kinase, domain 1"/>
    <property type="match status" value="1"/>
</dbReference>
<dbReference type="InterPro" id="IPR001245">
    <property type="entry name" value="Ser-Thr/Tyr_kinase_cat_dom"/>
</dbReference>
<keyword evidence="2" id="KW-0808">Transferase</keyword>
<feature type="binding site" evidence="6">
    <location>
        <position position="53"/>
    </location>
    <ligand>
        <name>ATP</name>
        <dbReference type="ChEBI" id="CHEBI:30616"/>
    </ligand>
</feature>
<dbReference type="GO" id="GO:0009506">
    <property type="term" value="C:plasmodesma"/>
    <property type="evidence" value="ECO:0007669"/>
    <property type="project" value="TreeGrafter"/>
</dbReference>
<evidence type="ECO:0000256" key="3">
    <source>
        <dbReference type="ARBA" id="ARBA00022741"/>
    </source>
</evidence>
<keyword evidence="5 6" id="KW-0067">ATP-binding</keyword>
<proteinExistence type="inferred from homology"/>
<dbReference type="InterPro" id="IPR008271">
    <property type="entry name" value="Ser/Thr_kinase_AS"/>
</dbReference>
<keyword evidence="4" id="KW-0418">Kinase</keyword>
<dbReference type="PANTHER" id="PTHR27003">
    <property type="entry name" value="OS07G0166700 PROTEIN"/>
    <property type="match status" value="1"/>
</dbReference>
<evidence type="ECO:0000313" key="9">
    <source>
        <dbReference type="EMBL" id="KAK9942147.1"/>
    </source>
</evidence>
<dbReference type="InterPro" id="IPR011009">
    <property type="entry name" value="Kinase-like_dom_sf"/>
</dbReference>
<dbReference type="SUPFAM" id="SSF56112">
    <property type="entry name" value="Protein kinase-like (PK-like)"/>
    <property type="match status" value="1"/>
</dbReference>
<sequence length="268" mass="29734">MTPGASYLCRYFSLAEIKAATKNFNDTFIIGAGGFGNVYKGCIDGGATPVAIKRLKAESSQGAQEFKTEIEMLSQLRHRHLVSLIGYCADKGEMILVYDYMARGTLRDHLYHTNNPPLSWENRLQVCIGAAQGLQYLHGGAKGTIIHRDVKSTNILLDDKWVAKNGELDQIIDPSLRGKVAVECLNIFTEVAISCIHDDGTERPSMNEVVRRLEIALELHPRTKENNNCTERIGEIETSDSEQNCAPNDSIQYISGTIFSEINSPRGR</sequence>
<comment type="caution">
    <text evidence="9">The sequence shown here is derived from an EMBL/GenBank/DDBJ whole genome shotgun (WGS) entry which is preliminary data.</text>
</comment>